<gene>
    <name evidence="1" type="ORF">UCRPA7_3231</name>
</gene>
<protein>
    <submittedName>
        <fullName evidence="1">Putative duf1479 domain protein</fullName>
    </submittedName>
</protein>
<proteinExistence type="predicted"/>
<reference evidence="2" key="1">
    <citation type="journal article" date="2013" name="Genome Announc.">
        <title>Draft genome sequence of the ascomycete Phaeoacremonium aleophilum strain UCR-PA7, a causal agent of the esca disease complex in grapevines.</title>
        <authorList>
            <person name="Blanco-Ulate B."/>
            <person name="Rolshausen P."/>
            <person name="Cantu D."/>
        </authorList>
    </citation>
    <scope>NUCLEOTIDE SEQUENCE [LARGE SCALE GENOMIC DNA]</scope>
    <source>
        <strain evidence="2">UCR-PA7</strain>
    </source>
</reference>
<dbReference type="InterPro" id="IPR010856">
    <property type="entry name" value="Gig2-like"/>
</dbReference>
<dbReference type="OrthoDB" id="8249012at2759"/>
<dbReference type="AlphaFoldDB" id="R8BPK8"/>
<dbReference type="eggNOG" id="ENOG502QUAF">
    <property type="taxonomic scope" value="Eukaryota"/>
</dbReference>
<dbReference type="Proteomes" id="UP000014074">
    <property type="component" value="Unassembled WGS sequence"/>
</dbReference>
<sequence length="157" mass="17196">MLNNTIKRAIGPTASHVRTLGMAAMSSAGAAPLAKKEGDISDSFGSLSGTEAKPLPDSFRELKLSLVAGREEQIKASWNRLLQRLKIENDIVAQGGSNVIPEVQYDELLGNIDRLKDEIHKRGVVVIRGVIGEAEARAYKSEIEEYVRKNPSTRGRR</sequence>
<keyword evidence="2" id="KW-1185">Reference proteome</keyword>
<dbReference type="GeneID" id="19323559"/>
<dbReference type="InterPro" id="IPR027443">
    <property type="entry name" value="IPNS-like_sf"/>
</dbReference>
<dbReference type="Pfam" id="PF07350">
    <property type="entry name" value="Gig2-like"/>
    <property type="match status" value="1"/>
</dbReference>
<dbReference type="Gene3D" id="2.60.120.330">
    <property type="entry name" value="B-lactam Antibiotic, Isopenicillin N Synthase, Chain"/>
    <property type="match status" value="1"/>
</dbReference>
<dbReference type="RefSeq" id="XP_007913955.1">
    <property type="nucleotide sequence ID" value="XM_007915764.1"/>
</dbReference>
<evidence type="ECO:0000313" key="1">
    <source>
        <dbReference type="EMBL" id="EOO01230.1"/>
    </source>
</evidence>
<dbReference type="HOGENOM" id="CLU_112119_0_0_1"/>
<name>R8BPK8_PHAM7</name>
<evidence type="ECO:0000313" key="2">
    <source>
        <dbReference type="Proteomes" id="UP000014074"/>
    </source>
</evidence>
<dbReference type="EMBL" id="KB933036">
    <property type="protein sequence ID" value="EOO01230.1"/>
    <property type="molecule type" value="Genomic_DNA"/>
</dbReference>
<organism evidence="1 2">
    <name type="scientific">Phaeoacremonium minimum (strain UCR-PA7)</name>
    <name type="common">Esca disease fungus</name>
    <name type="synonym">Togninia minima</name>
    <dbReference type="NCBI Taxonomy" id="1286976"/>
    <lineage>
        <taxon>Eukaryota</taxon>
        <taxon>Fungi</taxon>
        <taxon>Dikarya</taxon>
        <taxon>Ascomycota</taxon>
        <taxon>Pezizomycotina</taxon>
        <taxon>Sordariomycetes</taxon>
        <taxon>Sordariomycetidae</taxon>
        <taxon>Togniniales</taxon>
        <taxon>Togniniaceae</taxon>
        <taxon>Phaeoacremonium</taxon>
    </lineage>
</organism>
<dbReference type="SUPFAM" id="SSF51197">
    <property type="entry name" value="Clavaminate synthase-like"/>
    <property type="match status" value="1"/>
</dbReference>
<dbReference type="PANTHER" id="PTHR30613">
    <property type="entry name" value="UNCHARACTERIZED PROTEIN YBIU-RELATED"/>
    <property type="match status" value="1"/>
</dbReference>
<dbReference type="KEGG" id="tmn:UCRPA7_3231"/>
<accession>R8BPK8</accession>
<dbReference type="PANTHER" id="PTHR30613:SF1">
    <property type="entry name" value="DUF1479 DOMAIN PROTEIN (AFU_ORTHOLOGUE AFUA_5G09280)"/>
    <property type="match status" value="1"/>
</dbReference>